<accession>A0A9W6LJH4</accession>
<evidence type="ECO:0000313" key="3">
    <source>
        <dbReference type="Proteomes" id="UP001144297"/>
    </source>
</evidence>
<name>A0A9W6LJH4_9BACT</name>
<organism evidence="2 3">
    <name type="scientific">Thermodesulfovibrio yellowstonii</name>
    <dbReference type="NCBI Taxonomy" id="28262"/>
    <lineage>
        <taxon>Bacteria</taxon>
        <taxon>Pseudomonadati</taxon>
        <taxon>Nitrospirota</taxon>
        <taxon>Thermodesulfovibrionia</taxon>
        <taxon>Thermodesulfovibrionales</taxon>
        <taxon>Thermodesulfovibrionaceae</taxon>
        <taxon>Thermodesulfovibrio</taxon>
    </lineage>
</organism>
<gene>
    <name evidence="2" type="ORF">TISLANDTSLP1_02270</name>
</gene>
<dbReference type="Proteomes" id="UP001144297">
    <property type="component" value="Unassembled WGS sequence"/>
</dbReference>
<dbReference type="AlphaFoldDB" id="A0A9W6LJH4"/>
<evidence type="ECO:0000313" key="2">
    <source>
        <dbReference type="EMBL" id="GLI52534.1"/>
    </source>
</evidence>
<evidence type="ECO:0000259" key="1">
    <source>
        <dbReference type="Pfam" id="PF14361"/>
    </source>
</evidence>
<dbReference type="InterPro" id="IPR025751">
    <property type="entry name" value="RsbRD_N_dom"/>
</dbReference>
<sequence length="172" mass="20326">MPIKDLLSKKRKAIVNKSFELTIATYPEESQSFLKDSSRQFTNPIGYNLYQSIEQIVEKIINEEPIESFLPPLEEIIKIRAVQDFTPSQAVGFIFLIKKAFQDELEKEIEPFQILDFLSRIDSLSLIAFDIFMKYREKIYDLKSKELIDRTWWILKKWNIVSEIPDKTVQTK</sequence>
<comment type="caution">
    <text evidence="2">The sequence shown here is derived from an EMBL/GenBank/DDBJ whole genome shotgun (WGS) entry which is preliminary data.</text>
</comment>
<protein>
    <recommendedName>
        <fullName evidence="1">RsbT co-antagonist protein RsbRD N-terminal domain-containing protein</fullName>
    </recommendedName>
</protein>
<reference evidence="2" key="1">
    <citation type="submission" date="2022-12" db="EMBL/GenBank/DDBJ databases">
        <title>Reference genome sequencing for broad-spectrum identification of bacterial and archaeal isolates by mass spectrometry.</title>
        <authorList>
            <person name="Sekiguchi Y."/>
            <person name="Tourlousse D.M."/>
        </authorList>
    </citation>
    <scope>NUCLEOTIDE SEQUENCE</scope>
    <source>
        <strain evidence="2">TSL-P1</strain>
    </source>
</reference>
<feature type="domain" description="RsbT co-antagonist protein RsbRD N-terminal" evidence="1">
    <location>
        <begin position="23"/>
        <end position="140"/>
    </location>
</feature>
<dbReference type="EMBL" id="BSDX01000001">
    <property type="protein sequence ID" value="GLI52534.1"/>
    <property type="molecule type" value="Genomic_DNA"/>
</dbReference>
<dbReference type="Pfam" id="PF14361">
    <property type="entry name" value="RsbRD_N"/>
    <property type="match status" value="1"/>
</dbReference>
<keyword evidence="3" id="KW-1185">Reference proteome</keyword>
<proteinExistence type="predicted"/>